<protein>
    <submittedName>
        <fullName evidence="1">Uncharacterized protein</fullName>
    </submittedName>
</protein>
<evidence type="ECO:0000313" key="1">
    <source>
        <dbReference type="EMBL" id="KHN98203.1"/>
    </source>
</evidence>
<comment type="caution">
    <text evidence="1">The sequence shown here is derived from an EMBL/GenBank/DDBJ whole genome shotgun (WGS) entry which is preliminary data.</text>
</comment>
<evidence type="ECO:0000313" key="2">
    <source>
        <dbReference type="Proteomes" id="UP000030816"/>
    </source>
</evidence>
<dbReference type="EMBL" id="AZHE01000008">
    <property type="protein sequence ID" value="KHN98203.1"/>
    <property type="molecule type" value="Genomic_DNA"/>
</dbReference>
<accession>A0A0B2WVW8</accession>
<dbReference type="RefSeq" id="XP_040679269.1">
    <property type="nucleotide sequence ID" value="XM_040822763.1"/>
</dbReference>
<reference evidence="1 2" key="1">
    <citation type="journal article" date="2014" name="Proc. Natl. Acad. Sci. U.S.A.">
        <title>Trajectory and genomic determinants of fungal-pathogen speciation and host adaptation.</title>
        <authorList>
            <person name="Hu X."/>
            <person name="Xiao G."/>
            <person name="Zheng P."/>
            <person name="Shang Y."/>
            <person name="Su Y."/>
            <person name="Zhang X."/>
            <person name="Liu X."/>
            <person name="Zhan S."/>
            <person name="St Leger R.J."/>
            <person name="Wang C."/>
        </authorList>
    </citation>
    <scope>NUCLEOTIDE SEQUENCE [LARGE SCALE GENOMIC DNA]</scope>
    <source>
        <strain evidence="1 2">ARSEF 1941</strain>
    </source>
</reference>
<dbReference type="GeneID" id="63738419"/>
<dbReference type="Proteomes" id="UP000030816">
    <property type="component" value="Unassembled WGS sequence"/>
</dbReference>
<organism evidence="1 2">
    <name type="scientific">Metarhizium album (strain ARSEF 1941)</name>
    <dbReference type="NCBI Taxonomy" id="1081103"/>
    <lineage>
        <taxon>Eukaryota</taxon>
        <taxon>Fungi</taxon>
        <taxon>Dikarya</taxon>
        <taxon>Ascomycota</taxon>
        <taxon>Pezizomycotina</taxon>
        <taxon>Sordariomycetes</taxon>
        <taxon>Hypocreomycetidae</taxon>
        <taxon>Hypocreales</taxon>
        <taxon>Clavicipitaceae</taxon>
        <taxon>Metarhizium</taxon>
    </lineage>
</organism>
<dbReference type="HOGENOM" id="CLU_2320901_0_0_1"/>
<sequence>MEQNVNVLLRPAAAQSTRLGDPVEDFARLLCAPGSPRGGTWYLLFTTVHVPIKSGPDNPVFLITQSPNIMVKQDAKLVPTPHLIRVPGADYVGQPQGLA</sequence>
<gene>
    <name evidence="1" type="ORF">MAM_03964</name>
</gene>
<keyword evidence="2" id="KW-1185">Reference proteome</keyword>
<name>A0A0B2WVW8_METAS</name>
<proteinExistence type="predicted"/>
<dbReference type="AlphaFoldDB" id="A0A0B2WVW8"/>